<reference evidence="3" key="1">
    <citation type="journal article" date="2021" name="New Phytol.">
        <title>Evolutionary innovations through gain and loss of genes in the ectomycorrhizal Boletales.</title>
        <authorList>
            <person name="Wu G."/>
            <person name="Miyauchi S."/>
            <person name="Morin E."/>
            <person name="Kuo A."/>
            <person name="Drula E."/>
            <person name="Varga T."/>
            <person name="Kohler A."/>
            <person name="Feng B."/>
            <person name="Cao Y."/>
            <person name="Lipzen A."/>
            <person name="Daum C."/>
            <person name="Hundley H."/>
            <person name="Pangilinan J."/>
            <person name="Johnson J."/>
            <person name="Barry K."/>
            <person name="LaButti K."/>
            <person name="Ng V."/>
            <person name="Ahrendt S."/>
            <person name="Min B."/>
            <person name="Choi I.G."/>
            <person name="Park H."/>
            <person name="Plett J.M."/>
            <person name="Magnuson J."/>
            <person name="Spatafora J.W."/>
            <person name="Nagy L.G."/>
            <person name="Henrissat B."/>
            <person name="Grigoriev I.V."/>
            <person name="Yang Z.L."/>
            <person name="Xu J."/>
            <person name="Martin F.M."/>
        </authorList>
    </citation>
    <scope>NUCLEOTIDE SEQUENCE</scope>
    <source>
        <strain evidence="3">KKN 215</strain>
    </source>
</reference>
<evidence type="ECO:0000313" key="3">
    <source>
        <dbReference type="EMBL" id="KAH8091055.1"/>
    </source>
</evidence>
<feature type="domain" description="DUF7918" evidence="2">
    <location>
        <begin position="9"/>
        <end position="207"/>
    </location>
</feature>
<keyword evidence="4" id="KW-1185">Reference proteome</keyword>
<feature type="compositionally biased region" description="Basic and acidic residues" evidence="1">
    <location>
        <begin position="287"/>
        <end position="296"/>
    </location>
</feature>
<gene>
    <name evidence="3" type="ORF">BXZ70DRAFT_493087</name>
</gene>
<protein>
    <recommendedName>
        <fullName evidence="2">DUF7918 domain-containing protein</fullName>
    </recommendedName>
</protein>
<name>A0A8K0XM31_9AGAR</name>
<feature type="compositionally biased region" description="Basic and acidic residues" evidence="1">
    <location>
        <begin position="250"/>
        <end position="263"/>
    </location>
</feature>
<evidence type="ECO:0000313" key="4">
    <source>
        <dbReference type="Proteomes" id="UP000813824"/>
    </source>
</evidence>
<evidence type="ECO:0000256" key="1">
    <source>
        <dbReference type="SAM" id="MobiDB-lite"/>
    </source>
</evidence>
<dbReference type="OrthoDB" id="3364132at2759"/>
<organism evidence="3 4">
    <name type="scientific">Cristinia sonorae</name>
    <dbReference type="NCBI Taxonomy" id="1940300"/>
    <lineage>
        <taxon>Eukaryota</taxon>
        <taxon>Fungi</taxon>
        <taxon>Dikarya</taxon>
        <taxon>Basidiomycota</taxon>
        <taxon>Agaricomycotina</taxon>
        <taxon>Agaricomycetes</taxon>
        <taxon>Agaricomycetidae</taxon>
        <taxon>Agaricales</taxon>
        <taxon>Pleurotineae</taxon>
        <taxon>Stephanosporaceae</taxon>
        <taxon>Cristinia</taxon>
    </lineage>
</organism>
<dbReference type="InterPro" id="IPR057678">
    <property type="entry name" value="DUF7918"/>
</dbReference>
<feature type="region of interest" description="Disordered" evidence="1">
    <location>
        <begin position="287"/>
        <end position="318"/>
    </location>
</feature>
<proteinExistence type="predicted"/>
<accession>A0A8K0XM31</accession>
<evidence type="ECO:0000259" key="2">
    <source>
        <dbReference type="Pfam" id="PF25534"/>
    </source>
</evidence>
<dbReference type="Proteomes" id="UP000813824">
    <property type="component" value="Unassembled WGS sequence"/>
</dbReference>
<dbReference type="PANTHER" id="PTHR36223:SF1">
    <property type="entry name" value="TRANSCRIPTION ELONGATION FACTOR EAF N-TERMINAL DOMAIN-CONTAINING PROTEIN"/>
    <property type="match status" value="1"/>
</dbReference>
<dbReference type="PANTHER" id="PTHR36223">
    <property type="entry name" value="BETA-LACTAMASE-TYPE TRANSPEPTIDASE FOLD DOMAIN CONTAINING PROTEIN"/>
    <property type="match status" value="1"/>
</dbReference>
<dbReference type="EMBL" id="JAEVFJ010000037">
    <property type="protein sequence ID" value="KAH8091055.1"/>
    <property type="molecule type" value="Genomic_DNA"/>
</dbReference>
<comment type="caution">
    <text evidence="3">The sequence shown here is derived from an EMBL/GenBank/DDBJ whole genome shotgun (WGS) entry which is preliminary data.</text>
</comment>
<dbReference type="AlphaFoldDB" id="A0A8K0XM31"/>
<sequence>MPEIKEFGASLLVDGKELEEYDVEVDADDSTVTCFVRSVAGQVFQIKVHSRYKDLVMFGIMVDGTNVSRRLCLREEVIKGVKKTATSYQQFAFGDLRMTDEDDARDGSQWADLGSIEARVLRVVPGSSRNTTTSTYDYTANIKNGPVHERSKKAGTHRVTLGEVQTDEAVQTVTVDYIDSWKIPFVKIRFLYRPKDILQAQEIIPRTPSPPPRIPAHSLKRRNSEAEHPLSRPMGREGSPAQASGSQGVKYEDDHPSSQALTEKEERMRAMLAEAERIRCELEVERSQLGIKREPSPIRVPQASRGPGRRIFIDLTDD</sequence>
<feature type="region of interest" description="Disordered" evidence="1">
    <location>
        <begin position="202"/>
        <end position="263"/>
    </location>
</feature>
<dbReference type="Pfam" id="PF25534">
    <property type="entry name" value="DUF7918"/>
    <property type="match status" value="1"/>
</dbReference>